<feature type="compositionally biased region" description="Low complexity" evidence="10">
    <location>
        <begin position="86"/>
        <end position="99"/>
    </location>
</feature>
<name>A0ABR3DM17_NEUIN</name>
<evidence type="ECO:0000313" key="11">
    <source>
        <dbReference type="EMBL" id="KAL0473353.1"/>
    </source>
</evidence>
<feature type="compositionally biased region" description="Low complexity" evidence="10">
    <location>
        <begin position="34"/>
        <end position="48"/>
    </location>
</feature>
<evidence type="ECO:0000256" key="3">
    <source>
        <dbReference type="ARBA" id="ARBA00019617"/>
    </source>
</evidence>
<dbReference type="Proteomes" id="UP001451303">
    <property type="component" value="Unassembled WGS sequence"/>
</dbReference>
<evidence type="ECO:0000256" key="9">
    <source>
        <dbReference type="RuleBase" id="RU364146"/>
    </source>
</evidence>
<evidence type="ECO:0000256" key="6">
    <source>
        <dbReference type="ARBA" id="ARBA00023163"/>
    </source>
</evidence>
<accession>A0ABR3DM17</accession>
<keyword evidence="5 9" id="KW-0010">Activator</keyword>
<evidence type="ECO:0000256" key="1">
    <source>
        <dbReference type="ARBA" id="ARBA00004123"/>
    </source>
</evidence>
<evidence type="ECO:0000256" key="7">
    <source>
        <dbReference type="ARBA" id="ARBA00023242"/>
    </source>
</evidence>
<gene>
    <name evidence="9" type="primary">MED10</name>
    <name evidence="11" type="ORF">QR685DRAFT_516580</name>
</gene>
<evidence type="ECO:0000256" key="4">
    <source>
        <dbReference type="ARBA" id="ARBA00023015"/>
    </source>
</evidence>
<keyword evidence="4 9" id="KW-0805">Transcription regulation</keyword>
<dbReference type="PANTHER" id="PTHR13345">
    <property type="entry name" value="MEDIATOR OF RNA POLYMERASE II TRANSCRIPTION SUBUNIT 10"/>
    <property type="match status" value="1"/>
</dbReference>
<dbReference type="PANTHER" id="PTHR13345:SF13">
    <property type="entry name" value="MEDIATOR OF RNA POLYMERASE II TRANSCRIPTION SUBUNIT 10"/>
    <property type="match status" value="1"/>
</dbReference>
<feature type="region of interest" description="Disordered" evidence="10">
    <location>
        <begin position="86"/>
        <end position="107"/>
    </location>
</feature>
<feature type="region of interest" description="Disordered" evidence="10">
    <location>
        <begin position="205"/>
        <end position="255"/>
    </location>
</feature>
<evidence type="ECO:0000256" key="2">
    <source>
        <dbReference type="ARBA" id="ARBA00005389"/>
    </source>
</evidence>
<keyword evidence="12" id="KW-1185">Reference proteome</keyword>
<evidence type="ECO:0000256" key="10">
    <source>
        <dbReference type="SAM" id="MobiDB-lite"/>
    </source>
</evidence>
<comment type="caution">
    <text evidence="11">The sequence shown here is derived from an EMBL/GenBank/DDBJ whole genome shotgun (WGS) entry which is preliminary data.</text>
</comment>
<comment type="function">
    <text evidence="9">Component of the Mediator complex, a coactivator involved in the regulated transcription of nearly all RNA polymerase II-dependent genes. Mediator functions as a bridge to convey information from gene-specific regulatory proteins to the basal RNA polymerase II transcription machinery. Mediator is recruited to promoters by direct interactions with regulatory proteins and serves as a scaffold for the assembly of a functional preinitiation complex with RNA polymerase II and the general transcription factors.</text>
</comment>
<reference evidence="11 12" key="1">
    <citation type="submission" date="2023-09" db="EMBL/GenBank/DDBJ databases">
        <title>Multi-omics analysis of a traditional fermented food reveals byproduct-associated fungal strains for waste-to-food upcycling.</title>
        <authorList>
            <consortium name="Lawrence Berkeley National Laboratory"/>
            <person name="Rekdal V.M."/>
            <person name="Villalobos-Escobedo J.M."/>
            <person name="Rodriguez-Valeron N."/>
            <person name="Garcia M.O."/>
            <person name="Vasquez D.P."/>
            <person name="Damayanti I."/>
            <person name="Sorensen P.M."/>
            <person name="Baidoo E.E."/>
            <person name="De Carvalho A.C."/>
            <person name="Riley R."/>
            <person name="Lipzen A."/>
            <person name="He G."/>
            <person name="Yan M."/>
            <person name="Haridas S."/>
            <person name="Daum C."/>
            <person name="Yoshinaga Y."/>
            <person name="Ng V."/>
            <person name="Grigoriev I.V."/>
            <person name="Munk R."/>
            <person name="Nuraida L."/>
            <person name="Wijaya C.H."/>
            <person name="Morales P.-C."/>
            <person name="Keasling J.D."/>
        </authorList>
    </citation>
    <scope>NUCLEOTIDE SEQUENCE [LARGE SCALE GENOMIC DNA]</scope>
    <source>
        <strain evidence="11 12">FGSC 2613</strain>
    </source>
</reference>
<feature type="compositionally biased region" description="Gly residues" evidence="10">
    <location>
        <begin position="229"/>
        <end position="255"/>
    </location>
</feature>
<keyword evidence="6 9" id="KW-0804">Transcription</keyword>
<comment type="similarity">
    <text evidence="2 9">Belongs to the Mediator complex subunit 10 family.</text>
</comment>
<evidence type="ECO:0000256" key="8">
    <source>
        <dbReference type="ARBA" id="ARBA00032004"/>
    </source>
</evidence>
<comment type="subcellular location">
    <subcellularLocation>
        <location evidence="1 9">Nucleus</location>
    </subcellularLocation>
</comment>
<keyword evidence="7 9" id="KW-0539">Nucleus</keyword>
<dbReference type="Pfam" id="PF09748">
    <property type="entry name" value="Med10"/>
    <property type="match status" value="1"/>
</dbReference>
<feature type="region of interest" description="Disordered" evidence="10">
    <location>
        <begin position="32"/>
        <end position="62"/>
    </location>
</feature>
<comment type="subunit">
    <text evidence="9">Component of the Mediator complex.</text>
</comment>
<dbReference type="EMBL" id="JAVLET010000002">
    <property type="protein sequence ID" value="KAL0473353.1"/>
    <property type="molecule type" value="Genomic_DNA"/>
</dbReference>
<evidence type="ECO:0000256" key="5">
    <source>
        <dbReference type="ARBA" id="ARBA00023159"/>
    </source>
</evidence>
<organism evidence="11 12">
    <name type="scientific">Neurospora intermedia</name>
    <dbReference type="NCBI Taxonomy" id="5142"/>
    <lineage>
        <taxon>Eukaryota</taxon>
        <taxon>Fungi</taxon>
        <taxon>Dikarya</taxon>
        <taxon>Ascomycota</taxon>
        <taxon>Pezizomycotina</taxon>
        <taxon>Sordariomycetes</taxon>
        <taxon>Sordariomycetidae</taxon>
        <taxon>Sordariales</taxon>
        <taxon>Sordariaceae</taxon>
        <taxon>Neurospora</taxon>
    </lineage>
</organism>
<proteinExistence type="inferred from homology"/>
<evidence type="ECO:0000313" key="12">
    <source>
        <dbReference type="Proteomes" id="UP001451303"/>
    </source>
</evidence>
<sequence>MAPVTATHQEAQESVKNVIQDLLNLMVQVSQYDTNPSSSNNNNTPTSSRASGGGGGGHPSSRDIIAQSLQTLDASLLSVYRTANLLPSSPSSGPSNNLPQQGTTELERAEAAQFASTFNNTHNPYAPHVHQPGPQNPGIPIPLITYVENGRNPDVYTREFIELVRRSNQMMRGKMHAFRDFRDVLAGEMEAALPELREDIKRVVEATGGPGPAEGSEERAREGVVGSLSAGGEGQQGQQGQGQQGQQGQGQQGGQ</sequence>
<protein>
    <recommendedName>
        <fullName evidence="3 9">Mediator of RNA polymerase II transcription subunit 10</fullName>
    </recommendedName>
    <alternativeName>
        <fullName evidence="8 9">Mediator complex subunit 10</fullName>
    </alternativeName>
</protein>
<dbReference type="InterPro" id="IPR019145">
    <property type="entry name" value="Mediator_Med10"/>
</dbReference>